<accession>A0ABT9YKZ9</accession>
<gene>
    <name evidence="1" type="ORF">J2S05_003084</name>
</gene>
<keyword evidence="2" id="KW-1185">Reference proteome</keyword>
<proteinExistence type="predicted"/>
<evidence type="ECO:0000313" key="1">
    <source>
        <dbReference type="EMBL" id="MDQ0208273.1"/>
    </source>
</evidence>
<comment type="caution">
    <text evidence="1">The sequence shown here is derived from an EMBL/GenBank/DDBJ whole genome shotgun (WGS) entry which is preliminary data.</text>
</comment>
<evidence type="ECO:0000313" key="2">
    <source>
        <dbReference type="Proteomes" id="UP001225034"/>
    </source>
</evidence>
<protein>
    <submittedName>
        <fullName evidence="1">Uncharacterized protein</fullName>
    </submittedName>
</protein>
<reference evidence="1 2" key="1">
    <citation type="submission" date="2023-07" db="EMBL/GenBank/DDBJ databases">
        <title>Genomic Encyclopedia of Type Strains, Phase IV (KMG-IV): sequencing the most valuable type-strain genomes for metagenomic binning, comparative biology and taxonomic classification.</title>
        <authorList>
            <person name="Goeker M."/>
        </authorList>
    </citation>
    <scope>NUCLEOTIDE SEQUENCE [LARGE SCALE GENOMIC DNA]</scope>
    <source>
        <strain evidence="1 2">DSM 19154</strain>
    </source>
</reference>
<dbReference type="RefSeq" id="WP_306984234.1">
    <property type="nucleotide sequence ID" value="NZ_JAUSUA010000005.1"/>
</dbReference>
<dbReference type="Proteomes" id="UP001225034">
    <property type="component" value="Unassembled WGS sequence"/>
</dbReference>
<name>A0ABT9YKZ9_9BACI</name>
<sequence>MNLFKAHIIHPHTNVPLIVYFNQSDGFVSFEKDEKVLQAIYSVKSELALSESFQASLKRTSHLCHTQYPLDTMAEVTEFLGKIGVDAKDIEFEQVFVH</sequence>
<organism evidence="1 2">
    <name type="scientific">Alkalicoccobacillus murimartini</name>
    <dbReference type="NCBI Taxonomy" id="171685"/>
    <lineage>
        <taxon>Bacteria</taxon>
        <taxon>Bacillati</taxon>
        <taxon>Bacillota</taxon>
        <taxon>Bacilli</taxon>
        <taxon>Bacillales</taxon>
        <taxon>Bacillaceae</taxon>
        <taxon>Alkalicoccobacillus</taxon>
    </lineage>
</organism>
<dbReference type="EMBL" id="JAUSUA010000005">
    <property type="protein sequence ID" value="MDQ0208273.1"/>
    <property type="molecule type" value="Genomic_DNA"/>
</dbReference>